<dbReference type="InterPro" id="IPR028994">
    <property type="entry name" value="Integrin_alpha_N"/>
</dbReference>
<dbReference type="PANTHER" id="PTHR16026:SF0">
    <property type="entry name" value="CARTILAGE ACIDIC PROTEIN 1"/>
    <property type="match status" value="1"/>
</dbReference>
<dbReference type="AlphaFoldDB" id="A0A1I0HPV5"/>
<dbReference type="Proteomes" id="UP000199308">
    <property type="component" value="Unassembled WGS sequence"/>
</dbReference>
<dbReference type="InterPro" id="IPR003343">
    <property type="entry name" value="Big_2"/>
</dbReference>
<name>A0A1I0HPV5_THASX</name>
<accession>A0A1I0HPV5</accession>
<dbReference type="SUPFAM" id="SSF49373">
    <property type="entry name" value="Invasin/intimin cell-adhesion fragments"/>
    <property type="match status" value="2"/>
</dbReference>
<sequence length="1032" mass="114022">MEKWRLSNGLNVVLVLMLVLACVSCKENRSQPLLEVPLGSYETTTFQSGDASFYRVELTAQTTGDYAHVSLQSNGLLLIDNLVLPNNIAPHKLSAIIQLTPNTAHQFDWSAFAAPITLTDIKFTPITDTSLPKFKDISEQAGLEKADSIKYGGPTIADIDQDGDYDFIVNNHNAESSKLYWNNGDGTVTKHNQNLARWFMHDLHGTAAADYDKDGDLDIVVTMGGGNGTNPSKANFYKNDNGNLVLYTGDVGIDRGGRGRGARWLDADMDGDLDLLLFNEASLTKSKPQHYFYENTGDGTFSFRDVADIQDVEPSRVLVTDINNDQISDIIFYGHHAPSLWIGNGDFTYKNATYQFPEQVQVFNDVMAITDIDIDNDGDLDLYLARGKEFGLGNHPSLDHDAINMEMDFKPRASKGKEIINFEAPNSIRFYKYRFLAQGIYRDKDYPMFLGSDKQRYVPKLGEDIQISQKQAQGWPEDISKDGMYFGYLGEQQWRLAIVRNGDIFWGFGFSLSGVSTVSPEFSPENRNIADVLLRNDNDKFIDVSEQWNIPKGVNSLGVTRSDFNNDGLQDLLVYRWGRIGQRISDLLLINTVDNKFESMTQHGANDVGGPGNGDMGQAFDFDLDGNIDVLSGSEGGQWYLYRNQGGMGNYVSVRVRNSPQKNIDAYGAQVLVDTNDTRFTKRVSSRGEIFSQSKMDIVHFGLANAQNIKRISVRWRNGETVEFTDKAVNQLLDTNAVDPKTMTFKQNDIELRVGAAFPLTVNVTPANANRAVAWSSNNTSAVTVDDKGVIRAQGKVGESAVISAMSVANKMTKDVNVVLVDWHEKPVEEISILSIDSPIYTGERLVLDADILPIDADNASLAYTSSDPSIASVDNRGLVTAISPGEAVISVATLSGASAETSIRVEALIMPFVEITNANELKQALSSAQDVTVKVKYHAGSGNSVISSDEGGLRFWLRHFKYKWIPAKDIELIDTSVLNTTSGSSEMTFSLKGLTPTTDLPAGHFYQFRVSFTNSKGQMIDSHIYPINIVK</sequence>
<dbReference type="STRING" id="349064.SAMN05660429_02853"/>
<keyword evidence="4" id="KW-1185">Reference proteome</keyword>
<feature type="domain" description="BIG2" evidence="2">
    <location>
        <begin position="827"/>
        <end position="904"/>
    </location>
</feature>
<dbReference type="Pfam" id="PF02368">
    <property type="entry name" value="Big_2"/>
    <property type="match status" value="2"/>
</dbReference>
<feature type="domain" description="BIG2" evidence="2">
    <location>
        <begin position="739"/>
        <end position="817"/>
    </location>
</feature>
<dbReference type="Pfam" id="PF07593">
    <property type="entry name" value="UnbV_ASPIC"/>
    <property type="match status" value="1"/>
</dbReference>
<evidence type="ECO:0000313" key="3">
    <source>
        <dbReference type="EMBL" id="SET85188.1"/>
    </source>
</evidence>
<dbReference type="InterPro" id="IPR008964">
    <property type="entry name" value="Invasin/intimin_cell_adhesion"/>
</dbReference>
<dbReference type="RefSeq" id="WP_093331942.1">
    <property type="nucleotide sequence ID" value="NZ_AP027363.1"/>
</dbReference>
<organism evidence="3 4">
    <name type="scientific">Thalassotalea agarivorans</name>
    <name type="common">Thalassomonas agarivorans</name>
    <dbReference type="NCBI Taxonomy" id="349064"/>
    <lineage>
        <taxon>Bacteria</taxon>
        <taxon>Pseudomonadati</taxon>
        <taxon>Pseudomonadota</taxon>
        <taxon>Gammaproteobacteria</taxon>
        <taxon>Alteromonadales</taxon>
        <taxon>Colwelliaceae</taxon>
        <taxon>Thalassotalea</taxon>
    </lineage>
</organism>
<proteinExistence type="predicted"/>
<dbReference type="PROSITE" id="PS51257">
    <property type="entry name" value="PROKAR_LIPOPROTEIN"/>
    <property type="match status" value="1"/>
</dbReference>
<dbReference type="SMART" id="SM00635">
    <property type="entry name" value="BID_2"/>
    <property type="match status" value="2"/>
</dbReference>
<dbReference type="EMBL" id="FOHK01000017">
    <property type="protein sequence ID" value="SET85188.1"/>
    <property type="molecule type" value="Genomic_DNA"/>
</dbReference>
<keyword evidence="1" id="KW-0732">Signal</keyword>
<evidence type="ECO:0000259" key="2">
    <source>
        <dbReference type="SMART" id="SM00635"/>
    </source>
</evidence>
<gene>
    <name evidence="3" type="ORF">SAMN05660429_02853</name>
</gene>
<protein>
    <submittedName>
        <fullName evidence="3">Repeat domain-containing protein</fullName>
    </submittedName>
</protein>
<dbReference type="InterPro" id="IPR013517">
    <property type="entry name" value="FG-GAP"/>
</dbReference>
<dbReference type="InterPro" id="IPR027039">
    <property type="entry name" value="Crtac1"/>
</dbReference>
<dbReference type="Pfam" id="PF13517">
    <property type="entry name" value="FG-GAP_3"/>
    <property type="match status" value="2"/>
</dbReference>
<dbReference type="OrthoDB" id="100785at2"/>
<dbReference type="Gene3D" id="2.60.40.1080">
    <property type="match status" value="2"/>
</dbReference>
<evidence type="ECO:0000256" key="1">
    <source>
        <dbReference type="ARBA" id="ARBA00022729"/>
    </source>
</evidence>
<dbReference type="SUPFAM" id="SSF69318">
    <property type="entry name" value="Integrin alpha N-terminal domain"/>
    <property type="match status" value="2"/>
</dbReference>
<reference evidence="3 4" key="1">
    <citation type="submission" date="2016-10" db="EMBL/GenBank/DDBJ databases">
        <authorList>
            <person name="de Groot N.N."/>
        </authorList>
    </citation>
    <scope>NUCLEOTIDE SEQUENCE [LARGE SCALE GENOMIC DNA]</scope>
    <source>
        <strain evidence="3 4">DSM 19706</strain>
    </source>
</reference>
<dbReference type="InterPro" id="IPR011519">
    <property type="entry name" value="UnbV_ASPIC"/>
</dbReference>
<evidence type="ECO:0000313" key="4">
    <source>
        <dbReference type="Proteomes" id="UP000199308"/>
    </source>
</evidence>
<dbReference type="PANTHER" id="PTHR16026">
    <property type="entry name" value="CARTILAGE ACIDIC PROTEIN 1"/>
    <property type="match status" value="1"/>
</dbReference>